<protein>
    <submittedName>
        <fullName evidence="1">Uncharacterized protein</fullName>
    </submittedName>
</protein>
<name>A0ABT2HCM3_9MICO</name>
<proteinExistence type="predicted"/>
<gene>
    <name evidence="1" type="ORF">N1032_28210</name>
</gene>
<accession>A0ABT2HCM3</accession>
<organism evidence="1 2">
    <name type="scientific">Herbiconiux daphne</name>
    <dbReference type="NCBI Taxonomy" id="2970914"/>
    <lineage>
        <taxon>Bacteria</taxon>
        <taxon>Bacillati</taxon>
        <taxon>Actinomycetota</taxon>
        <taxon>Actinomycetes</taxon>
        <taxon>Micrococcales</taxon>
        <taxon>Microbacteriaceae</taxon>
        <taxon>Herbiconiux</taxon>
    </lineage>
</organism>
<keyword evidence="2" id="KW-1185">Reference proteome</keyword>
<evidence type="ECO:0000313" key="1">
    <source>
        <dbReference type="EMBL" id="MCS5737622.1"/>
    </source>
</evidence>
<dbReference type="EMBL" id="JANLCJ010000884">
    <property type="protein sequence ID" value="MCS5737622.1"/>
    <property type="molecule type" value="Genomic_DNA"/>
</dbReference>
<dbReference type="Proteomes" id="UP001165586">
    <property type="component" value="Unassembled WGS sequence"/>
</dbReference>
<reference evidence="1" key="1">
    <citation type="submission" date="2022-08" db="EMBL/GenBank/DDBJ databases">
        <authorList>
            <person name="Deng Y."/>
            <person name="Han X.-F."/>
            <person name="Zhang Y.-Q."/>
        </authorList>
    </citation>
    <scope>NUCLEOTIDE SEQUENCE</scope>
    <source>
        <strain evidence="1">CPCC 203386</strain>
    </source>
</reference>
<sequence>MITANMIRRWNRQATLGGKLAVTGSYMGGATMAGYVGNSLINLTDGKNIPDPTDARSWLAAFSTGGGAGFAGDMIVGGLGQVTQSGGSSNAWRLLGPTGSEIGDVFDIGSATYKALTTGEQTAAQKARYKALRFGRNHIPYANLWYTKMAVDHLFMNDANEF</sequence>
<evidence type="ECO:0000313" key="2">
    <source>
        <dbReference type="Proteomes" id="UP001165586"/>
    </source>
</evidence>
<feature type="non-terminal residue" evidence="1">
    <location>
        <position position="162"/>
    </location>
</feature>
<comment type="caution">
    <text evidence="1">The sequence shown here is derived from an EMBL/GenBank/DDBJ whole genome shotgun (WGS) entry which is preliminary data.</text>
</comment>
<dbReference type="RefSeq" id="WP_259544061.1">
    <property type="nucleotide sequence ID" value="NZ_JANLCJ010000884.1"/>
</dbReference>